<gene>
    <name evidence="1" type="ORF">WDK88_11570</name>
</gene>
<dbReference type="RefSeq" id="WP_338834505.1">
    <property type="nucleotide sequence ID" value="NZ_CP147711.1"/>
</dbReference>
<keyword evidence="2" id="KW-1185">Reference proteome</keyword>
<sequence length="77" mass="8343">MDITIHPEAAKALDAVANSISLKATVATDRAPGTAQRPWGEKYISAQFTDSDIIGPIRAYLARLIHQRLVERLASVA</sequence>
<proteinExistence type="predicted"/>
<dbReference type="Proteomes" id="UP001432046">
    <property type="component" value="Chromosome"/>
</dbReference>
<protein>
    <submittedName>
        <fullName evidence="1">Uncharacterized protein</fullName>
    </submittedName>
</protein>
<dbReference type="EMBL" id="CP147711">
    <property type="protein sequence ID" value="WXC82171.1"/>
    <property type="molecule type" value="Genomic_DNA"/>
</dbReference>
<evidence type="ECO:0000313" key="2">
    <source>
        <dbReference type="Proteomes" id="UP001432046"/>
    </source>
</evidence>
<reference evidence="1" key="1">
    <citation type="journal article" date="2021" name="Int. J. Syst. Evol. Microbiol.">
        <title>Bradyrhizobium septentrionale sp. nov. (sv. septentrionale) and Bradyrhizobium quebecense sp. nov. (sv. septentrionale) associated with legumes native to Canada possess rearranged symbiosis genes and numerous insertion sequences.</title>
        <authorList>
            <person name="Bromfield E.S.P."/>
            <person name="Cloutier S."/>
        </authorList>
    </citation>
    <scope>NUCLEOTIDE SEQUENCE</scope>
    <source>
        <strain evidence="1">5S5</strain>
    </source>
</reference>
<reference evidence="1" key="2">
    <citation type="submission" date="2024-03" db="EMBL/GenBank/DDBJ databases">
        <authorList>
            <person name="Bromfield E.S.P."/>
            <person name="Cloutier S."/>
        </authorList>
    </citation>
    <scope>NUCLEOTIDE SEQUENCE</scope>
    <source>
        <strain evidence="1">5S5</strain>
    </source>
</reference>
<name>A0ABZ2P4K4_9BRAD</name>
<organism evidence="1 2">
    <name type="scientific">Bradyrhizobium septentrionale</name>
    <dbReference type="NCBI Taxonomy" id="1404411"/>
    <lineage>
        <taxon>Bacteria</taxon>
        <taxon>Pseudomonadati</taxon>
        <taxon>Pseudomonadota</taxon>
        <taxon>Alphaproteobacteria</taxon>
        <taxon>Hyphomicrobiales</taxon>
        <taxon>Nitrobacteraceae</taxon>
        <taxon>Bradyrhizobium</taxon>
    </lineage>
</organism>
<evidence type="ECO:0000313" key="1">
    <source>
        <dbReference type="EMBL" id="WXC82171.1"/>
    </source>
</evidence>
<accession>A0ABZ2P4K4</accession>